<evidence type="ECO:0000256" key="1">
    <source>
        <dbReference type="ARBA" id="ARBA00022737"/>
    </source>
</evidence>
<evidence type="ECO:0000313" key="4">
    <source>
        <dbReference type="Proteomes" id="UP001431209"/>
    </source>
</evidence>
<dbReference type="Pfam" id="PF01436">
    <property type="entry name" value="NHL"/>
    <property type="match status" value="1"/>
</dbReference>
<feature type="domain" description="Teneurin NHL" evidence="2">
    <location>
        <begin position="585"/>
        <end position="827"/>
    </location>
</feature>
<dbReference type="SMART" id="SM00135">
    <property type="entry name" value="LY"/>
    <property type="match status" value="8"/>
</dbReference>
<proteinExistence type="predicted"/>
<dbReference type="PANTHER" id="PTHR46388">
    <property type="entry name" value="NHL REPEAT-CONTAINING PROTEIN 2"/>
    <property type="match status" value="1"/>
</dbReference>
<gene>
    <name evidence="3" type="ORF">AKO1_012147</name>
</gene>
<dbReference type="InterPro" id="IPR056822">
    <property type="entry name" value="TEN_NHL"/>
</dbReference>
<evidence type="ECO:0000259" key="2">
    <source>
        <dbReference type="Pfam" id="PF25021"/>
    </source>
</evidence>
<sequence length="1563" mass="169174">MAFDSDANVLYFTEQGNNYIIRKWNRTSNIISLVAGQQGSSGTSGNNVIATSAQLCNPFGLTLDTENKVLYLADVCFHGVRRITLNTGIISTFAGGNGAGFSGDNGLATSAQFNNPYDVTVDSGRKLVYIADYSNYIIRVVNQTTGVVRTIAGTQGSYAYGGDGGLATSAKLTYVMRLTLDKTRNQLYFTDKQSRMIRGIDLSSNVIQTVVGAPFQYSGPSYGARLFGQVYSAKYDNLRNQLYITDATSHRVMVINRNTNIIQTILGAGPDAFTGSYDTVAINSPSFFPVGISLDVTNNLVYVAEFGVHTIRVINRTSGMVTRIAGTGVCGYSGDGGLALSAQICNPYGILYDSSTSTVYFTSYNNHVIRSIKNGVINTVVGTGVSGYNGNNQVGNSTQLFNPSLLSIDVSRNILYFPDSNNNIVRAWNRTSNIVTNIAGIPGSTSYSGDKGPALSASINYPTGVTFNSNTNQLYVTDTRNQLVRVIDMNTGTITKVTGIYTVASSTGDGGILVNATLNLPNLVEFDNVNNVTYIVENNYDQYLIDTAIGNWNIYTPTTAINSQLNAPQGLCYDSTKNRMYVNDKFDNVVKMVDLNTNVATVIAGSGVEGYSGDGGLATNAKMYNPRGCVVDTVNNYLYITEYRNKVIRMVDLNTNIISTVVGNNVDGYTPDGSSPVNPMTGPSTVALDSANNLLYWVEENRHVARYLNRTDNKIYTAAGVQSSSGAASSTPVPAVGNKLCSPWGINLDSLNNVLYISELCGNVVRMVNRTSGMMSIYAGNGTAGYAGDGGLSTNALLNLPCHTQVDNSRNILYISDFTNRVVRSVSTTSKIISTIAGNYTMGGGYANDGGPATYSQFSNPNMLALDTNNNQLYVADVNNAAIRTIDLSTNNIRTNVGGPTNYRGPALNARILNLVYDVKIEQERNLMYFVDGASNTVKVVDKYINTVSTFAGLGASNAGYNGDNILATSATLNGPRSLAVDTVNNLVYIADFSNNMIRVVNRSNGIISRFAGNGVCGNTGDGGPATSAQICSPFGMVLDTITNTLYFSTHGHHVIRSVRNGTINAVAGNGTAGYNGNNIAAVNAQLNFPCHLSIDYDRNLIYVADTNNHIIRSINRTSGIIGLVAGTPKLSSYNGDDQLRSSASVAFSYPNGVTYDSKTNAIYVADTGNYLVRIIDLTTNIVTSIAGNRTASSFGDKGLAANAGFASPFNVAVDTRYNSLYVSDLKSIRVLYNNNSYISLIVTPSTTYLPTVAKVPTPWACVWSSSDNNYVPSRINEQGVGECMSSDGSNCLWTGNCVNTLLNPPNPIRPYSQPLFLSPNCQANQNWMCAVGQYFISVPSYWACIWSPNDNAYVPGRVTHNNRTEAMSTDGVNCLWRSSLQQCLNTIYNPPSVLYNMISPTALTSNCSSGYNPQYFCVIYKYFTNVIKPTPICNAGAGSITAPVISYLLTEGSGDIISDLVNVINATTISPYTPIWSKLSPPGYTNSINFNFTNSYFRIPFNSFNPLLSFTIVTWVRFNALATYQTFFYLHNLMYFQYNQASRNFLIVYQWRTCHEYFYSCY</sequence>
<dbReference type="InterPro" id="IPR001258">
    <property type="entry name" value="NHL_repeat"/>
</dbReference>
<dbReference type="EMBL" id="JAOPGA020001300">
    <property type="protein sequence ID" value="KAL0487058.1"/>
    <property type="molecule type" value="Genomic_DNA"/>
</dbReference>
<feature type="domain" description="Teneurin NHL" evidence="2">
    <location>
        <begin position="961"/>
        <end position="1176"/>
    </location>
</feature>
<name>A0AAW2ZDG5_9EUKA</name>
<evidence type="ECO:0000313" key="3">
    <source>
        <dbReference type="EMBL" id="KAL0487058.1"/>
    </source>
</evidence>
<comment type="caution">
    <text evidence="3">The sequence shown here is derived from an EMBL/GenBank/DDBJ whole genome shotgun (WGS) entry which is preliminary data.</text>
</comment>
<reference evidence="3 4" key="1">
    <citation type="submission" date="2024-03" db="EMBL/GenBank/DDBJ databases">
        <title>The Acrasis kona genome and developmental transcriptomes reveal deep origins of eukaryotic multicellular pathways.</title>
        <authorList>
            <person name="Sheikh S."/>
            <person name="Fu C.-J."/>
            <person name="Brown M.W."/>
            <person name="Baldauf S.L."/>
        </authorList>
    </citation>
    <scope>NUCLEOTIDE SEQUENCE [LARGE SCALE GENOMIC DNA]</scope>
    <source>
        <strain evidence="3 4">ATCC MYA-3509</strain>
    </source>
</reference>
<keyword evidence="1" id="KW-0677">Repeat</keyword>
<protein>
    <recommendedName>
        <fullName evidence="2">Teneurin NHL domain-containing protein</fullName>
    </recommendedName>
</protein>
<dbReference type="InterPro" id="IPR000033">
    <property type="entry name" value="LDLR_classB_rpt"/>
</dbReference>
<dbReference type="PANTHER" id="PTHR46388:SF2">
    <property type="entry name" value="NHL REPEAT-CONTAINING PROTEIN 2"/>
    <property type="match status" value="1"/>
</dbReference>
<dbReference type="SUPFAM" id="SSF63825">
    <property type="entry name" value="YWTD domain"/>
    <property type="match status" value="3"/>
</dbReference>
<dbReference type="Pfam" id="PF25021">
    <property type="entry name" value="TEN_NHL"/>
    <property type="match status" value="2"/>
</dbReference>
<keyword evidence="4" id="KW-1185">Reference proteome</keyword>
<organism evidence="3 4">
    <name type="scientific">Acrasis kona</name>
    <dbReference type="NCBI Taxonomy" id="1008807"/>
    <lineage>
        <taxon>Eukaryota</taxon>
        <taxon>Discoba</taxon>
        <taxon>Heterolobosea</taxon>
        <taxon>Tetramitia</taxon>
        <taxon>Eutetramitia</taxon>
        <taxon>Acrasidae</taxon>
        <taxon>Acrasis</taxon>
    </lineage>
</organism>
<dbReference type="InterPro" id="IPR011042">
    <property type="entry name" value="6-blade_b-propeller_TolB-like"/>
</dbReference>
<dbReference type="Gene3D" id="2.120.10.30">
    <property type="entry name" value="TolB, C-terminal domain"/>
    <property type="match status" value="12"/>
</dbReference>
<dbReference type="SUPFAM" id="SSF63829">
    <property type="entry name" value="Calcium-dependent phosphotriesterase"/>
    <property type="match status" value="2"/>
</dbReference>
<dbReference type="Proteomes" id="UP001431209">
    <property type="component" value="Unassembled WGS sequence"/>
</dbReference>
<accession>A0AAW2ZDG5</accession>